<dbReference type="Pfam" id="PF14460">
    <property type="entry name" value="Prok-E2_D"/>
    <property type="match status" value="1"/>
</dbReference>
<protein>
    <submittedName>
        <fullName evidence="1">Uncharacterized protein</fullName>
    </submittedName>
</protein>
<dbReference type="AlphaFoldDB" id="X1NV70"/>
<proteinExistence type="predicted"/>
<sequence length="226" mass="25644">MGDKNSVQWAIPSELEVPADPLRCRLDFHHQAVVMTLFDPETVERRIVSAMDVSHALASELSFGSGLLPPQTLWWENTRNGPIFALYAEPKVRKLALLESATSPPRRFVMPLPGLIFLCSPGKPPWVFAVKKKPTKETDIVYKAPLCNLYADGRSCPGNHRYPTRVADIVQSFFISFFSATADLRNRSVKFPNNVVLLWEYLDKKKTFPNADLVRHGQVKDLMQYE</sequence>
<organism evidence="1">
    <name type="scientific">marine sediment metagenome</name>
    <dbReference type="NCBI Taxonomy" id="412755"/>
    <lineage>
        <taxon>unclassified sequences</taxon>
        <taxon>metagenomes</taxon>
        <taxon>ecological metagenomes</taxon>
    </lineage>
</organism>
<comment type="caution">
    <text evidence="1">The sequence shown here is derived from an EMBL/GenBank/DDBJ whole genome shotgun (WGS) entry which is preliminary data.</text>
</comment>
<gene>
    <name evidence="1" type="ORF">S06H3_31553</name>
</gene>
<dbReference type="InterPro" id="IPR032787">
    <property type="entry name" value="Prok-E2_D"/>
</dbReference>
<accession>X1NV70</accession>
<evidence type="ECO:0000313" key="1">
    <source>
        <dbReference type="EMBL" id="GAI22549.1"/>
    </source>
</evidence>
<dbReference type="EMBL" id="BARV01018695">
    <property type="protein sequence ID" value="GAI22549.1"/>
    <property type="molecule type" value="Genomic_DNA"/>
</dbReference>
<reference evidence="1" key="1">
    <citation type="journal article" date="2014" name="Front. Microbiol.">
        <title>High frequency of phylogenetically diverse reductive dehalogenase-homologous genes in deep subseafloor sedimentary metagenomes.</title>
        <authorList>
            <person name="Kawai M."/>
            <person name="Futagami T."/>
            <person name="Toyoda A."/>
            <person name="Takaki Y."/>
            <person name="Nishi S."/>
            <person name="Hori S."/>
            <person name="Arai W."/>
            <person name="Tsubouchi T."/>
            <person name="Morono Y."/>
            <person name="Uchiyama I."/>
            <person name="Ito T."/>
            <person name="Fujiyama A."/>
            <person name="Inagaki F."/>
            <person name="Takami H."/>
        </authorList>
    </citation>
    <scope>NUCLEOTIDE SEQUENCE</scope>
    <source>
        <strain evidence="1">Expedition CK06-06</strain>
    </source>
</reference>
<name>X1NV70_9ZZZZ</name>